<evidence type="ECO:0000256" key="4">
    <source>
        <dbReference type="ARBA" id="ARBA00022989"/>
    </source>
</evidence>
<feature type="transmembrane region" description="Helical" evidence="6">
    <location>
        <begin position="255"/>
        <end position="275"/>
    </location>
</feature>
<dbReference type="InterPro" id="IPR001182">
    <property type="entry name" value="FtsW/RodA"/>
</dbReference>
<dbReference type="NCBIfam" id="NF038403">
    <property type="entry name" value="perm_prefix_1"/>
    <property type="match status" value="1"/>
</dbReference>
<keyword evidence="3" id="KW-0133">Cell shape</keyword>
<feature type="transmembrane region" description="Helical" evidence="6">
    <location>
        <begin position="180"/>
        <end position="201"/>
    </location>
</feature>
<keyword evidence="8" id="KW-1185">Reference proteome</keyword>
<feature type="transmembrane region" description="Helical" evidence="6">
    <location>
        <begin position="222"/>
        <end position="249"/>
    </location>
</feature>
<dbReference type="GO" id="GO:0051301">
    <property type="term" value="P:cell division"/>
    <property type="evidence" value="ECO:0007669"/>
    <property type="project" value="InterPro"/>
</dbReference>
<evidence type="ECO:0000313" key="7">
    <source>
        <dbReference type="EMBL" id="RQW13401.1"/>
    </source>
</evidence>
<reference evidence="7 8" key="1">
    <citation type="submission" date="2018-11" db="EMBL/GenBank/DDBJ databases">
        <title>Genome sequence of strain 7197.</title>
        <authorList>
            <person name="Gao J."/>
            <person name="Sun J."/>
        </authorList>
    </citation>
    <scope>NUCLEOTIDE SEQUENCE [LARGE SCALE GENOMIC DNA]</scope>
    <source>
        <strain evidence="7 8">7197</strain>
    </source>
</reference>
<dbReference type="Pfam" id="PF01098">
    <property type="entry name" value="FTSW_RODA_SPOVE"/>
    <property type="match status" value="1"/>
</dbReference>
<evidence type="ECO:0000313" key="8">
    <source>
        <dbReference type="Proteomes" id="UP000282529"/>
    </source>
</evidence>
<organism evidence="7 8">
    <name type="scientific">Paenibacillus rhizophilus</name>
    <dbReference type="NCBI Taxonomy" id="1850366"/>
    <lineage>
        <taxon>Bacteria</taxon>
        <taxon>Bacillati</taxon>
        <taxon>Bacillota</taxon>
        <taxon>Bacilli</taxon>
        <taxon>Bacillales</taxon>
        <taxon>Paenibacillaceae</taxon>
        <taxon>Paenibacillus</taxon>
    </lineage>
</organism>
<evidence type="ECO:0000256" key="1">
    <source>
        <dbReference type="ARBA" id="ARBA00004141"/>
    </source>
</evidence>
<comment type="caution">
    <text evidence="7">The sequence shown here is derived from an EMBL/GenBank/DDBJ whole genome shotgun (WGS) entry which is preliminary data.</text>
</comment>
<evidence type="ECO:0000256" key="6">
    <source>
        <dbReference type="SAM" id="Phobius"/>
    </source>
</evidence>
<keyword evidence="4 6" id="KW-1133">Transmembrane helix</keyword>
<keyword evidence="5 6" id="KW-0472">Membrane</keyword>
<name>A0A3N9PAZ6_9BACL</name>
<feature type="transmembrane region" description="Helical" evidence="6">
    <location>
        <begin position="82"/>
        <end position="102"/>
    </location>
</feature>
<comment type="subcellular location">
    <subcellularLocation>
        <location evidence="1">Membrane</location>
        <topology evidence="1">Multi-pass membrane protein</topology>
    </subcellularLocation>
</comment>
<protein>
    <submittedName>
        <fullName evidence="7">FtsW/RodA/SpoVE family cell cycle protein</fullName>
    </submittedName>
</protein>
<keyword evidence="2 6" id="KW-0812">Transmembrane</keyword>
<feature type="transmembrane region" description="Helical" evidence="6">
    <location>
        <begin position="336"/>
        <end position="358"/>
    </location>
</feature>
<accession>A0A3N9PAZ6</accession>
<dbReference type="Proteomes" id="UP000282529">
    <property type="component" value="Unassembled WGS sequence"/>
</dbReference>
<dbReference type="GO" id="GO:0008360">
    <property type="term" value="P:regulation of cell shape"/>
    <property type="evidence" value="ECO:0007669"/>
    <property type="project" value="UniProtKB-KW"/>
</dbReference>
<dbReference type="PANTHER" id="PTHR30474">
    <property type="entry name" value="CELL CYCLE PROTEIN"/>
    <property type="match status" value="1"/>
</dbReference>
<dbReference type="InterPro" id="IPR047928">
    <property type="entry name" value="Perm_prefix_1"/>
</dbReference>
<evidence type="ECO:0000256" key="2">
    <source>
        <dbReference type="ARBA" id="ARBA00022692"/>
    </source>
</evidence>
<dbReference type="GO" id="GO:0015648">
    <property type="term" value="F:lipid-linked peptidoglycan transporter activity"/>
    <property type="evidence" value="ECO:0007669"/>
    <property type="project" value="TreeGrafter"/>
</dbReference>
<evidence type="ECO:0000256" key="3">
    <source>
        <dbReference type="ARBA" id="ARBA00022960"/>
    </source>
</evidence>
<feature type="transmembrane region" description="Helical" evidence="6">
    <location>
        <begin position="148"/>
        <end position="168"/>
    </location>
</feature>
<dbReference type="GO" id="GO:0032153">
    <property type="term" value="C:cell division site"/>
    <property type="evidence" value="ECO:0007669"/>
    <property type="project" value="TreeGrafter"/>
</dbReference>
<sequence length="401" mass="45434">MSRSDAFEEFLDEVCAQVGARELHGELRMELANHLEELAGEREAMGFEKEEAAKWALEQMGDPETVGRNLHRVHKPRMNWKLLAVVLLFAAIGFSGMLSLAAAAKGHSGTEEFYGRLASNHILYLVMGIVLMLGLAFFDYRKLRRYSWVLYFVTLIGMTAALFSDTSVNGAKGWIKLGGFIFNIMGWSPYILIIALTGIWTMNQNSSSRAFRLKKRFELPMILLPCLFYAVGHALTELIIFSAVVLTLYSWLNGGWRRSIVMILGASAVVLFYAWREPAFRIGIIAAIDPGRVPKHASYMIINLRETLATAGWRGHGFGALRDQLPYVYSDMLFPYLIYTFGYLAGLGLAVVIVWFIAQAVLAWKTVRDLYGKTLFAGMERKTTKVTFRRHLFFYPQTVRY</sequence>
<gene>
    <name evidence="7" type="ORF">EH198_02950</name>
</gene>
<dbReference type="RefSeq" id="WP_124694043.1">
    <property type="nucleotide sequence ID" value="NZ_JBHUFE010000016.1"/>
</dbReference>
<dbReference type="GO" id="GO:0005886">
    <property type="term" value="C:plasma membrane"/>
    <property type="evidence" value="ECO:0007669"/>
    <property type="project" value="TreeGrafter"/>
</dbReference>
<evidence type="ECO:0000256" key="5">
    <source>
        <dbReference type="ARBA" id="ARBA00023136"/>
    </source>
</evidence>
<proteinExistence type="predicted"/>
<feature type="transmembrane region" description="Helical" evidence="6">
    <location>
        <begin position="122"/>
        <end position="141"/>
    </location>
</feature>
<dbReference type="PANTHER" id="PTHR30474:SF1">
    <property type="entry name" value="PEPTIDOGLYCAN GLYCOSYLTRANSFERASE MRDB"/>
    <property type="match status" value="1"/>
</dbReference>
<dbReference type="EMBL" id="RQPI01000001">
    <property type="protein sequence ID" value="RQW13401.1"/>
    <property type="molecule type" value="Genomic_DNA"/>
</dbReference>
<dbReference type="OrthoDB" id="2192428at2"/>
<dbReference type="AlphaFoldDB" id="A0A3N9PAZ6"/>